<gene>
    <name evidence="1" type="ORF">TW77_12035</name>
</gene>
<evidence type="ECO:0000313" key="1">
    <source>
        <dbReference type="EMBL" id="KJZ08574.1"/>
    </source>
</evidence>
<keyword evidence="2" id="KW-1185">Reference proteome</keyword>
<protein>
    <submittedName>
        <fullName evidence="1">Uncharacterized protein</fullName>
    </submittedName>
</protein>
<evidence type="ECO:0000313" key="2">
    <source>
        <dbReference type="Proteomes" id="UP000033452"/>
    </source>
</evidence>
<proteinExistence type="predicted"/>
<dbReference type="RefSeq" id="WP_052713162.1">
    <property type="nucleotide sequence ID" value="NZ_JXYA01000026.1"/>
</dbReference>
<name>A0A0F4QML6_9GAMM</name>
<dbReference type="PATRIC" id="fig|43658.5.peg.2547"/>
<comment type="caution">
    <text evidence="1">The sequence shown here is derived from an EMBL/GenBank/DDBJ whole genome shotgun (WGS) entry which is preliminary data.</text>
</comment>
<dbReference type="Proteomes" id="UP000033452">
    <property type="component" value="Unassembled WGS sequence"/>
</dbReference>
<sequence>MKINQLVQNQDTYQLRQSVAKPAASEPVTPAQPAAQLKFSEAGVALAQQYNADKRDVIYDQPSYKNSVAMQAYNAIQNQERRSEVQSLLGVSIYA</sequence>
<accession>A0A0F4QML6</accession>
<dbReference type="EMBL" id="JXYA01000026">
    <property type="protein sequence ID" value="KJZ08574.1"/>
    <property type="molecule type" value="Genomic_DNA"/>
</dbReference>
<dbReference type="OrthoDB" id="6309773at2"/>
<reference evidence="1 2" key="1">
    <citation type="journal article" date="2015" name="BMC Genomics">
        <title>Genome mining reveals unlocked bioactive potential of marine Gram-negative bacteria.</title>
        <authorList>
            <person name="Machado H."/>
            <person name="Sonnenschein E.C."/>
            <person name="Melchiorsen J."/>
            <person name="Gram L."/>
        </authorList>
    </citation>
    <scope>NUCLEOTIDE SEQUENCE [LARGE SCALE GENOMIC DNA]</scope>
    <source>
        <strain evidence="1 2">S2471</strain>
    </source>
</reference>
<organism evidence="1 2">
    <name type="scientific">Pseudoalteromonas rubra</name>
    <dbReference type="NCBI Taxonomy" id="43658"/>
    <lineage>
        <taxon>Bacteria</taxon>
        <taxon>Pseudomonadati</taxon>
        <taxon>Pseudomonadota</taxon>
        <taxon>Gammaproteobacteria</taxon>
        <taxon>Alteromonadales</taxon>
        <taxon>Pseudoalteromonadaceae</taxon>
        <taxon>Pseudoalteromonas</taxon>
    </lineage>
</organism>
<dbReference type="AlphaFoldDB" id="A0A0F4QML6"/>